<organism evidence="2 3">
    <name type="scientific">Daubentonia madagascariensis</name>
    <name type="common">Aye-aye</name>
    <name type="synonym">Sciurus madagascariensis</name>
    <dbReference type="NCBI Taxonomy" id="31869"/>
    <lineage>
        <taxon>Eukaryota</taxon>
        <taxon>Metazoa</taxon>
        <taxon>Chordata</taxon>
        <taxon>Craniata</taxon>
        <taxon>Vertebrata</taxon>
        <taxon>Euteleostomi</taxon>
        <taxon>Mammalia</taxon>
        <taxon>Eutheria</taxon>
        <taxon>Euarchontoglires</taxon>
        <taxon>Primates</taxon>
        <taxon>Strepsirrhini</taxon>
        <taxon>Chiromyiformes</taxon>
        <taxon>Daubentoniidae</taxon>
        <taxon>Daubentonia</taxon>
    </lineage>
</organism>
<dbReference type="EMBL" id="JBFSEQ010000002">
    <property type="protein sequence ID" value="KAL2792851.1"/>
    <property type="molecule type" value="Genomic_DNA"/>
</dbReference>
<feature type="region of interest" description="Disordered" evidence="1">
    <location>
        <begin position="176"/>
        <end position="221"/>
    </location>
</feature>
<feature type="non-terminal residue" evidence="2">
    <location>
        <position position="1"/>
    </location>
</feature>
<protein>
    <submittedName>
        <fullName evidence="2">Uncharacterized protein</fullName>
    </submittedName>
</protein>
<feature type="compositionally biased region" description="Polar residues" evidence="1">
    <location>
        <begin position="176"/>
        <end position="194"/>
    </location>
</feature>
<comment type="caution">
    <text evidence="2">The sequence shown here is derived from an EMBL/GenBank/DDBJ whole genome shotgun (WGS) entry which is preliminary data.</text>
</comment>
<feature type="region of interest" description="Disordered" evidence="1">
    <location>
        <begin position="1"/>
        <end position="51"/>
    </location>
</feature>
<name>A0ABD2F3G6_DAUMA</name>
<sequence>WGGGAGRQDGEGRPEAGLTSGPSCGQGSRRPARPERIGERSGQGPLRPRLPSGVKAPLVARLCLGCCFPGLFGPDCSRTLTISWFYFSLLSPAVTPRQQRDHALLGSRPRLPPSPPDRPCGSAGAALGRTLAPARAVQRGLRPRRGGHSPWVAQIEGSWAGTLGFSSPTFLSRPTGMCSSSSRGLAPRGNTTWGPKNYKSLHPPRQGRERRGAGRSGARWLEMGTDKGGGGRRCLLCAGHFAQYTCSLSNVHNPARRYCIQLKESLSTGQTSITQLPSGRDGIEPRVL</sequence>
<evidence type="ECO:0000256" key="1">
    <source>
        <dbReference type="SAM" id="MobiDB-lite"/>
    </source>
</evidence>
<proteinExistence type="predicted"/>
<feature type="non-terminal residue" evidence="2">
    <location>
        <position position="288"/>
    </location>
</feature>
<evidence type="ECO:0000313" key="3">
    <source>
        <dbReference type="Proteomes" id="UP001610411"/>
    </source>
</evidence>
<gene>
    <name evidence="2" type="ORF">WCI35_008106</name>
</gene>
<keyword evidence="3" id="KW-1185">Reference proteome</keyword>
<dbReference type="AlphaFoldDB" id="A0ABD2F3G6"/>
<accession>A0ABD2F3G6</accession>
<dbReference type="Proteomes" id="UP001610411">
    <property type="component" value="Unassembled WGS sequence"/>
</dbReference>
<evidence type="ECO:0000313" key="2">
    <source>
        <dbReference type="EMBL" id="KAL2792851.1"/>
    </source>
</evidence>
<reference evidence="2 3" key="1">
    <citation type="journal article" date="2024" name="G3 (Bethesda)">
        <title>A hybrid genome assembly of the endangered aye-aye (Daubentonia madagascariensis).</title>
        <authorList>
            <person name="Versoza C.J."/>
            <person name="Pfeifer S.P."/>
        </authorList>
    </citation>
    <scope>NUCLEOTIDE SEQUENCE [LARGE SCALE GENOMIC DNA]</scope>
    <source>
        <strain evidence="2">6821</strain>
    </source>
</reference>